<evidence type="ECO:0000259" key="2">
    <source>
        <dbReference type="Pfam" id="PF12680"/>
    </source>
</evidence>
<feature type="domain" description="SnoaL-like" evidence="2">
    <location>
        <begin position="39"/>
        <end position="132"/>
    </location>
</feature>
<dbReference type="InterPro" id="IPR032710">
    <property type="entry name" value="NTF2-like_dom_sf"/>
</dbReference>
<evidence type="ECO:0000313" key="4">
    <source>
        <dbReference type="Proteomes" id="UP001595548"/>
    </source>
</evidence>
<feature type="chain" id="PRO_5046241082" evidence="1">
    <location>
        <begin position="20"/>
        <end position="138"/>
    </location>
</feature>
<keyword evidence="1" id="KW-0732">Signal</keyword>
<accession>A0ABV7HQ67</accession>
<keyword evidence="4" id="KW-1185">Reference proteome</keyword>
<dbReference type="Pfam" id="PF12680">
    <property type="entry name" value="SnoaL_2"/>
    <property type="match status" value="1"/>
</dbReference>
<reference evidence="4" key="1">
    <citation type="journal article" date="2019" name="Int. J. Syst. Evol. Microbiol.">
        <title>The Global Catalogue of Microorganisms (GCM) 10K type strain sequencing project: providing services to taxonomists for standard genome sequencing and annotation.</title>
        <authorList>
            <consortium name="The Broad Institute Genomics Platform"/>
            <consortium name="The Broad Institute Genome Sequencing Center for Infectious Disease"/>
            <person name="Wu L."/>
            <person name="Ma J."/>
        </authorList>
    </citation>
    <scope>NUCLEOTIDE SEQUENCE [LARGE SCALE GENOMIC DNA]</scope>
    <source>
        <strain evidence="4">KCTC 52141</strain>
    </source>
</reference>
<feature type="signal peptide" evidence="1">
    <location>
        <begin position="1"/>
        <end position="19"/>
    </location>
</feature>
<sequence length="138" mass="15274">MKYLFTSLVMLACMALCFAEPENPAIESPSPEAIVDIQIEAYNQGDIDAFVATFARDVKTYAHPNTLQISGVEDLKKVYAGFFNANPELHAEVTGKIIQGNFVIYHEFVTGVAGGEDFFATAIYEVLDGKIQNIWFVQ</sequence>
<proteinExistence type="predicted"/>
<name>A0ABV7HQ67_9GAMM</name>
<evidence type="ECO:0000313" key="3">
    <source>
        <dbReference type="EMBL" id="MFC3156029.1"/>
    </source>
</evidence>
<evidence type="ECO:0000256" key="1">
    <source>
        <dbReference type="SAM" id="SignalP"/>
    </source>
</evidence>
<protein>
    <submittedName>
        <fullName evidence="3">Nuclear transport factor 2 family protein</fullName>
    </submittedName>
</protein>
<dbReference type="EMBL" id="JBHRTL010000020">
    <property type="protein sequence ID" value="MFC3156029.1"/>
    <property type="molecule type" value="Genomic_DNA"/>
</dbReference>
<dbReference type="SUPFAM" id="SSF54427">
    <property type="entry name" value="NTF2-like"/>
    <property type="match status" value="1"/>
</dbReference>
<dbReference type="RefSeq" id="WP_382417091.1">
    <property type="nucleotide sequence ID" value="NZ_AP031500.1"/>
</dbReference>
<dbReference type="InterPro" id="IPR037401">
    <property type="entry name" value="SnoaL-like"/>
</dbReference>
<gene>
    <name evidence="3" type="ORF">ACFOEB_12520</name>
</gene>
<organism evidence="3 4">
    <name type="scientific">Gilvimarinus japonicus</name>
    <dbReference type="NCBI Taxonomy" id="1796469"/>
    <lineage>
        <taxon>Bacteria</taxon>
        <taxon>Pseudomonadati</taxon>
        <taxon>Pseudomonadota</taxon>
        <taxon>Gammaproteobacteria</taxon>
        <taxon>Cellvibrionales</taxon>
        <taxon>Cellvibrionaceae</taxon>
        <taxon>Gilvimarinus</taxon>
    </lineage>
</organism>
<dbReference type="Gene3D" id="3.10.450.50">
    <property type="match status" value="1"/>
</dbReference>
<comment type="caution">
    <text evidence="3">The sequence shown here is derived from an EMBL/GenBank/DDBJ whole genome shotgun (WGS) entry which is preliminary data.</text>
</comment>
<dbReference type="Proteomes" id="UP001595548">
    <property type="component" value="Unassembled WGS sequence"/>
</dbReference>